<evidence type="ECO:0000313" key="3">
    <source>
        <dbReference type="EMBL" id="GBN46375.1"/>
    </source>
</evidence>
<dbReference type="EMBL" id="BGPR01010478">
    <property type="protein sequence ID" value="GBN46375.1"/>
    <property type="molecule type" value="Genomic_DNA"/>
</dbReference>
<dbReference type="Proteomes" id="UP000499080">
    <property type="component" value="Unassembled WGS sequence"/>
</dbReference>
<reference evidence="2 4" key="1">
    <citation type="journal article" date="2019" name="Sci. Rep.">
        <title>Orb-weaving spider Araneus ventricosus genome elucidates the spidroin gene catalogue.</title>
        <authorList>
            <person name="Kono N."/>
            <person name="Nakamura H."/>
            <person name="Ohtoshi R."/>
            <person name="Moran D.A.P."/>
            <person name="Shinohara A."/>
            <person name="Yoshida Y."/>
            <person name="Fujiwara M."/>
            <person name="Mori M."/>
            <person name="Tomita M."/>
            <person name="Arakawa K."/>
        </authorList>
    </citation>
    <scope>NUCLEOTIDE SEQUENCE [LARGE SCALE GENOMIC DNA]</scope>
</reference>
<accession>A0A4Y2P7S4</accession>
<evidence type="ECO:0000313" key="4">
    <source>
        <dbReference type="Proteomes" id="UP000499080"/>
    </source>
</evidence>
<feature type="compositionally biased region" description="Basic and acidic residues" evidence="1">
    <location>
        <begin position="1"/>
        <end position="15"/>
    </location>
</feature>
<proteinExistence type="predicted"/>
<feature type="compositionally biased region" description="Basic and acidic residues" evidence="1">
    <location>
        <begin position="203"/>
        <end position="212"/>
    </location>
</feature>
<evidence type="ECO:0000313" key="2">
    <source>
        <dbReference type="EMBL" id="GBN46307.1"/>
    </source>
</evidence>
<name>A0A4Y2P7S4_ARAVE</name>
<organism evidence="2 4">
    <name type="scientific">Araneus ventricosus</name>
    <name type="common">Orbweaver spider</name>
    <name type="synonym">Epeira ventricosa</name>
    <dbReference type="NCBI Taxonomy" id="182803"/>
    <lineage>
        <taxon>Eukaryota</taxon>
        <taxon>Metazoa</taxon>
        <taxon>Ecdysozoa</taxon>
        <taxon>Arthropoda</taxon>
        <taxon>Chelicerata</taxon>
        <taxon>Arachnida</taxon>
        <taxon>Araneae</taxon>
        <taxon>Araneomorphae</taxon>
        <taxon>Entelegynae</taxon>
        <taxon>Araneoidea</taxon>
        <taxon>Araneidae</taxon>
        <taxon>Araneus</taxon>
    </lineage>
</organism>
<sequence length="241" mass="26875">MRDTSRDSPRHFEPRSDDEEPEASTFPRHTCEKTFLTTGPNSHWLPTKANVAPRPSNPHFVTLYCPVDIVNQRFVKNPVARPFSSQIVAVTIHCLLLYKPDEPLGVYHVSALTPFQNVTQNQYPVVPLRRIGRPQNSLLFLMNVLGKTQKYQESHHLAGTVFGGGCSGYNSLPSPFYGLFKPFPPAIPCGRRGLVVRSRPRSRRDPGLKPDSIEDPPCRGLVHVKHDGVGQTSSLWCGAEA</sequence>
<comment type="caution">
    <text evidence="2">The sequence shown here is derived from an EMBL/GenBank/DDBJ whole genome shotgun (WGS) entry which is preliminary data.</text>
</comment>
<dbReference type="EMBL" id="BGPR01010466">
    <property type="protein sequence ID" value="GBN46307.1"/>
    <property type="molecule type" value="Genomic_DNA"/>
</dbReference>
<feature type="region of interest" description="Disordered" evidence="1">
    <location>
        <begin position="196"/>
        <end position="216"/>
    </location>
</feature>
<keyword evidence="4" id="KW-1185">Reference proteome</keyword>
<gene>
    <name evidence="2" type="ORF">AVEN_56342_1</name>
    <name evidence="3" type="ORF">AVEN_92106_1</name>
</gene>
<dbReference type="AlphaFoldDB" id="A0A4Y2P7S4"/>
<protein>
    <submittedName>
        <fullName evidence="2">Uncharacterized protein</fullName>
    </submittedName>
</protein>
<evidence type="ECO:0000256" key="1">
    <source>
        <dbReference type="SAM" id="MobiDB-lite"/>
    </source>
</evidence>
<feature type="region of interest" description="Disordered" evidence="1">
    <location>
        <begin position="1"/>
        <end position="28"/>
    </location>
</feature>
<dbReference type="OrthoDB" id="8354997at2759"/>